<protein>
    <recommendedName>
        <fullName evidence="4">DUF1559 domain-containing protein</fullName>
    </recommendedName>
</protein>
<keyword evidence="1" id="KW-1133">Transmembrane helix</keyword>
<dbReference type="AlphaFoldDB" id="A0A3A4RIX8"/>
<gene>
    <name evidence="2" type="ORF">C4541_01480</name>
</gene>
<accession>A0A3A4RIX8</accession>
<feature type="transmembrane region" description="Helical" evidence="1">
    <location>
        <begin position="7"/>
        <end position="28"/>
    </location>
</feature>
<evidence type="ECO:0008006" key="4">
    <source>
        <dbReference type="Google" id="ProtNLM"/>
    </source>
</evidence>
<evidence type="ECO:0000313" key="2">
    <source>
        <dbReference type="EMBL" id="RJP61697.1"/>
    </source>
</evidence>
<dbReference type="Proteomes" id="UP000266426">
    <property type="component" value="Unassembled WGS sequence"/>
</dbReference>
<dbReference type="InterPro" id="IPR027558">
    <property type="entry name" value="Pre_pil_HX9DG_C"/>
</dbReference>
<comment type="caution">
    <text evidence="2">The sequence shown here is derived from an EMBL/GenBank/DDBJ whole genome shotgun (WGS) entry which is preliminary data.</text>
</comment>
<reference evidence="2 3" key="1">
    <citation type="journal article" date="2017" name="ISME J.">
        <title>Energy and carbon metabolisms in a deep terrestrial subsurface fluid microbial community.</title>
        <authorList>
            <person name="Momper L."/>
            <person name="Jungbluth S.P."/>
            <person name="Lee M.D."/>
            <person name="Amend J.P."/>
        </authorList>
    </citation>
    <scope>NUCLEOTIDE SEQUENCE [LARGE SCALE GENOMIC DNA]</scope>
    <source>
        <strain evidence="2">SURF_26</strain>
    </source>
</reference>
<keyword evidence="1" id="KW-0812">Transmembrane</keyword>
<keyword evidence="1" id="KW-0472">Membrane</keyword>
<sequence>MIVTIKEYLAIAMIIIFLVVLSGTRVRIGTDKFHQLICAGHLKRIYQNMIEEIEQNPALFDEHPESPWYELLKVDQHYLVCPSADKTVQPEKGKTYTHYALNKSAYDHIKDKHSLPDAAHRKVLIVDGIHDPAGFDLFPMANPAFRHNGGCNILLTDGSVIWLSKDNFSAGNIGFSIRTAEK</sequence>
<dbReference type="NCBIfam" id="TIGR04294">
    <property type="entry name" value="pre_pil_HX9DG"/>
    <property type="match status" value="1"/>
</dbReference>
<evidence type="ECO:0000313" key="3">
    <source>
        <dbReference type="Proteomes" id="UP000266426"/>
    </source>
</evidence>
<evidence type="ECO:0000256" key="1">
    <source>
        <dbReference type="SAM" id="Phobius"/>
    </source>
</evidence>
<dbReference type="EMBL" id="QZJZ01000010">
    <property type="protein sequence ID" value="RJP61697.1"/>
    <property type="molecule type" value="Genomic_DNA"/>
</dbReference>
<organism evidence="2 3">
    <name type="scientific">Candidatus Auribacter fodinae</name>
    <dbReference type="NCBI Taxonomy" id="2093366"/>
    <lineage>
        <taxon>Bacteria</taxon>
        <taxon>Pseudomonadati</taxon>
        <taxon>Candidatus Auribacterota</taxon>
        <taxon>Candidatus Auribacteria</taxon>
        <taxon>Candidatus Auribacterales</taxon>
        <taxon>Candidatus Auribacteraceae</taxon>
        <taxon>Candidatus Auribacter</taxon>
    </lineage>
</organism>
<proteinExistence type="predicted"/>
<name>A0A3A4RIX8_9BACT</name>